<dbReference type="InterPro" id="IPR036196">
    <property type="entry name" value="Ptyr_pPase_sf"/>
</dbReference>
<dbReference type="Gene3D" id="3.40.50.2300">
    <property type="match status" value="1"/>
</dbReference>
<name>A0AA39YLE8_9PEZI</name>
<dbReference type="SUPFAM" id="SSF52788">
    <property type="entry name" value="Phosphotyrosine protein phosphatases I"/>
    <property type="match status" value="1"/>
</dbReference>
<evidence type="ECO:0000313" key="2">
    <source>
        <dbReference type="Proteomes" id="UP001174936"/>
    </source>
</evidence>
<reference evidence="1" key="1">
    <citation type="submission" date="2023-06" db="EMBL/GenBank/DDBJ databases">
        <title>Genome-scale phylogeny and comparative genomics of the fungal order Sordariales.</title>
        <authorList>
            <consortium name="Lawrence Berkeley National Laboratory"/>
            <person name="Hensen N."/>
            <person name="Bonometti L."/>
            <person name="Westerberg I."/>
            <person name="Brannstrom I.O."/>
            <person name="Guillou S."/>
            <person name="Cros-Aarteil S."/>
            <person name="Calhoun S."/>
            <person name="Haridas S."/>
            <person name="Kuo A."/>
            <person name="Mondo S."/>
            <person name="Pangilinan J."/>
            <person name="Riley R."/>
            <person name="Labutti K."/>
            <person name="Andreopoulos B."/>
            <person name="Lipzen A."/>
            <person name="Chen C."/>
            <person name="Yanf M."/>
            <person name="Daum C."/>
            <person name="Ng V."/>
            <person name="Clum A."/>
            <person name="Steindorff A."/>
            <person name="Ohm R."/>
            <person name="Martin F."/>
            <person name="Silar P."/>
            <person name="Natvig D."/>
            <person name="Lalanne C."/>
            <person name="Gautier V."/>
            <person name="Ament-Velasquez S.L."/>
            <person name="Kruys A."/>
            <person name="Hutchinson M.I."/>
            <person name="Powell A.J."/>
            <person name="Barry K."/>
            <person name="Miller A.N."/>
            <person name="Grigoriev I.V."/>
            <person name="Debuchy R."/>
            <person name="Gladieux P."/>
            <person name="Thoren M.H."/>
            <person name="Johannesson H."/>
        </authorList>
    </citation>
    <scope>NUCLEOTIDE SEQUENCE</scope>
    <source>
        <strain evidence="1">SMH2532-1</strain>
    </source>
</reference>
<gene>
    <name evidence="1" type="ORF">B0T16DRAFT_111566</name>
</gene>
<evidence type="ECO:0000313" key="1">
    <source>
        <dbReference type="EMBL" id="KAK0653160.1"/>
    </source>
</evidence>
<keyword evidence="2" id="KW-1185">Reference proteome</keyword>
<comment type="caution">
    <text evidence="1">The sequence shown here is derived from an EMBL/GenBank/DDBJ whole genome shotgun (WGS) entry which is preliminary data.</text>
</comment>
<dbReference type="EMBL" id="JAULSV010000002">
    <property type="protein sequence ID" value="KAK0653160.1"/>
    <property type="molecule type" value="Genomic_DNA"/>
</dbReference>
<sequence>MALDPGTILSIIDLIQRTVTLYERIEGLPQQMTNLGRRMQSLNIYLVPLEAFVKSKPNTASARLFPGQKEDLSKLLGNIKSNAEKVHDLFERYENGILSRSRDLVFRARWASQIWFSLVDSSPEKIQALMDDIEYDRGILNDYLTLLNARAAWERPSPQVWSPRPSAQPGQEPSSRTYNIIFVDPSNIGRSIVAEGLTKLLGQATIKANKPWHLNLIHSAGFFVRARGNCVDVIEQLNYSYPSWKIPIIAGGALPQGYALDALFDNRMFEQPFKQTIRNSLAARRSRGIAKDMFKRYDFVVVFTSREHDNATKLKQALRNKYGDAAFAKGKGRVLHLGAYLTASGAPKEIVVPKIIKPGAEGRQLWNAKVSQIKTAIKGFLKQEMDWVAPEQATTTI</sequence>
<accession>A0AA39YLE8</accession>
<dbReference type="Proteomes" id="UP001174936">
    <property type="component" value="Unassembled WGS sequence"/>
</dbReference>
<organism evidence="1 2">
    <name type="scientific">Cercophora newfieldiana</name>
    <dbReference type="NCBI Taxonomy" id="92897"/>
    <lineage>
        <taxon>Eukaryota</taxon>
        <taxon>Fungi</taxon>
        <taxon>Dikarya</taxon>
        <taxon>Ascomycota</taxon>
        <taxon>Pezizomycotina</taxon>
        <taxon>Sordariomycetes</taxon>
        <taxon>Sordariomycetidae</taxon>
        <taxon>Sordariales</taxon>
        <taxon>Lasiosphaeriaceae</taxon>
        <taxon>Cercophora</taxon>
    </lineage>
</organism>
<proteinExistence type="predicted"/>
<dbReference type="AlphaFoldDB" id="A0AA39YLE8"/>
<protein>
    <submittedName>
        <fullName evidence="1">Uncharacterized protein</fullName>
    </submittedName>
</protein>